<keyword evidence="2" id="KW-1185">Reference proteome</keyword>
<name>A0ACD6A1E0_AVESA</name>
<evidence type="ECO:0000313" key="2">
    <source>
        <dbReference type="Proteomes" id="UP001732700"/>
    </source>
</evidence>
<reference evidence="1" key="2">
    <citation type="submission" date="2025-09" db="UniProtKB">
        <authorList>
            <consortium name="EnsemblPlants"/>
        </authorList>
    </citation>
    <scope>IDENTIFICATION</scope>
</reference>
<dbReference type="EnsemblPlants" id="AVESA.00010b.r2.7CG0663190.1">
    <property type="protein sequence ID" value="AVESA.00010b.r2.7CG0663190.1.CDS"/>
    <property type="gene ID" value="AVESA.00010b.r2.7CG0663190"/>
</dbReference>
<accession>A0ACD6A1E0</accession>
<proteinExistence type="predicted"/>
<evidence type="ECO:0000313" key="1">
    <source>
        <dbReference type="EnsemblPlants" id="AVESA.00010b.r2.7CG0663190.1.CDS"/>
    </source>
</evidence>
<reference evidence="1" key="1">
    <citation type="submission" date="2021-05" db="EMBL/GenBank/DDBJ databases">
        <authorList>
            <person name="Scholz U."/>
            <person name="Mascher M."/>
            <person name="Fiebig A."/>
        </authorList>
    </citation>
    <scope>NUCLEOTIDE SEQUENCE [LARGE SCALE GENOMIC DNA]</scope>
</reference>
<dbReference type="Proteomes" id="UP001732700">
    <property type="component" value="Chromosome 7C"/>
</dbReference>
<sequence length="255" mass="25783">MSAGASEAAYDVGTRQSTLQPQPQHAPALQFGNAVAPAIIPNAGPPKRNLDMALATMPAPHPIVDLPPGFLWGLWRASLVSPHAPGPLSPPPTPPSGNATFLIASGVIGLNPQVITIQPGEEVAMKVMSYASNGWAVCILSANGVVSNVALNHAPSSHETVLYEGHFQILSLSGSYMLSETDGLRSRKGGLGISLAGPDGRVLGGGVAGPLTAASLVQVVIGRFPVTSGILGACSSPTQRGATSGSSAGPRSLPN</sequence>
<organism evidence="1 2">
    <name type="scientific">Avena sativa</name>
    <name type="common">Oat</name>
    <dbReference type="NCBI Taxonomy" id="4498"/>
    <lineage>
        <taxon>Eukaryota</taxon>
        <taxon>Viridiplantae</taxon>
        <taxon>Streptophyta</taxon>
        <taxon>Embryophyta</taxon>
        <taxon>Tracheophyta</taxon>
        <taxon>Spermatophyta</taxon>
        <taxon>Magnoliopsida</taxon>
        <taxon>Liliopsida</taxon>
        <taxon>Poales</taxon>
        <taxon>Poaceae</taxon>
        <taxon>BOP clade</taxon>
        <taxon>Pooideae</taxon>
        <taxon>Poodae</taxon>
        <taxon>Poeae</taxon>
        <taxon>Poeae Chloroplast Group 1 (Aveneae type)</taxon>
        <taxon>Aveninae</taxon>
        <taxon>Avena</taxon>
    </lineage>
</organism>
<protein>
    <submittedName>
        <fullName evidence="1">Uncharacterized protein</fullName>
    </submittedName>
</protein>